<evidence type="ECO:0000256" key="1">
    <source>
        <dbReference type="ARBA" id="ARBA00004167"/>
    </source>
</evidence>
<evidence type="ECO:0000256" key="10">
    <source>
        <dbReference type="ARBA" id="ARBA00048529"/>
    </source>
</evidence>
<reference evidence="15" key="1">
    <citation type="journal article" date="2023" name="GigaByte">
        <title>Genome assembly of the bearded iris, Iris pallida Lam.</title>
        <authorList>
            <person name="Bruccoleri R.E."/>
            <person name="Oakeley E.J."/>
            <person name="Faust A.M.E."/>
            <person name="Altorfer M."/>
            <person name="Dessus-Babus S."/>
            <person name="Burckhardt D."/>
            <person name="Oertli M."/>
            <person name="Naumann U."/>
            <person name="Petersen F."/>
            <person name="Wong J."/>
        </authorList>
    </citation>
    <scope>NUCLEOTIDE SEQUENCE</scope>
    <source>
        <strain evidence="15">GSM-AAB239-AS_SAM_17_03QT</strain>
    </source>
</reference>
<dbReference type="EC" id="1.14.19.50" evidence="9"/>
<comment type="similarity">
    <text evidence="2 13">Belongs to the cytochrome P450 family.</text>
</comment>
<keyword evidence="8 14" id="KW-0472">Membrane</keyword>
<dbReference type="PANTHER" id="PTHR24296">
    <property type="entry name" value="CYTOCHROME P450"/>
    <property type="match status" value="1"/>
</dbReference>
<evidence type="ECO:0000256" key="11">
    <source>
        <dbReference type="ARBA" id="ARBA00049170"/>
    </source>
</evidence>
<dbReference type="InterPro" id="IPR002401">
    <property type="entry name" value="Cyt_P450_E_grp-I"/>
</dbReference>
<evidence type="ECO:0000256" key="3">
    <source>
        <dbReference type="ARBA" id="ARBA00022692"/>
    </source>
</evidence>
<reference evidence="15" key="2">
    <citation type="submission" date="2023-04" db="EMBL/GenBank/DDBJ databases">
        <authorList>
            <person name="Bruccoleri R.E."/>
            <person name="Oakeley E.J."/>
            <person name="Faust A.-M."/>
            <person name="Dessus-Babus S."/>
            <person name="Altorfer M."/>
            <person name="Burckhardt D."/>
            <person name="Oertli M."/>
            <person name="Naumann U."/>
            <person name="Petersen F."/>
            <person name="Wong J."/>
        </authorList>
    </citation>
    <scope>NUCLEOTIDE SEQUENCE</scope>
    <source>
        <strain evidence="15">GSM-AAB239-AS_SAM_17_03QT</strain>
        <tissue evidence="15">Leaf</tissue>
    </source>
</reference>
<dbReference type="EMBL" id="JANAVB010042218">
    <property type="protein sequence ID" value="KAJ6794594.1"/>
    <property type="molecule type" value="Genomic_DNA"/>
</dbReference>
<dbReference type="SUPFAM" id="SSF48264">
    <property type="entry name" value="Cytochrome P450"/>
    <property type="match status" value="1"/>
</dbReference>
<evidence type="ECO:0000256" key="2">
    <source>
        <dbReference type="ARBA" id="ARBA00010617"/>
    </source>
</evidence>
<comment type="subcellular location">
    <subcellularLocation>
        <location evidence="1">Membrane</location>
        <topology evidence="1">Single-pass membrane protein</topology>
    </subcellularLocation>
</comment>
<accession>A0AAX6DS51</accession>
<keyword evidence="7 12" id="KW-0408">Iron</keyword>
<keyword evidence="16" id="KW-1185">Reference proteome</keyword>
<evidence type="ECO:0000256" key="9">
    <source>
        <dbReference type="ARBA" id="ARBA00039071"/>
    </source>
</evidence>
<dbReference type="AlphaFoldDB" id="A0AAX6DS51"/>
<evidence type="ECO:0000256" key="14">
    <source>
        <dbReference type="SAM" id="Phobius"/>
    </source>
</evidence>
<gene>
    <name evidence="15" type="ORF">M6B38_230790</name>
</gene>
<comment type="catalytic activity">
    <reaction evidence="11">
        <text>4'-O-methylnorbelladine + reduced [NADPH--hemoprotein reductase] + O2 = (10bR,4aS)-noroxomaritidine + oxidized [NADPH--hemoprotein reductase] + 2 H2O + H(+)</text>
        <dbReference type="Rhea" id="RHEA:51260"/>
        <dbReference type="Rhea" id="RHEA-COMP:11964"/>
        <dbReference type="Rhea" id="RHEA-COMP:11965"/>
        <dbReference type="ChEBI" id="CHEBI:15377"/>
        <dbReference type="ChEBI" id="CHEBI:15378"/>
        <dbReference type="ChEBI" id="CHEBI:15379"/>
        <dbReference type="ChEBI" id="CHEBI:57618"/>
        <dbReference type="ChEBI" id="CHEBI:58210"/>
        <dbReference type="ChEBI" id="CHEBI:133993"/>
        <dbReference type="ChEBI" id="CHEBI:133995"/>
        <dbReference type="EC" id="1.14.19.50"/>
    </reaction>
</comment>
<dbReference type="InterPro" id="IPR017972">
    <property type="entry name" value="Cyt_P450_CS"/>
</dbReference>
<dbReference type="InterPro" id="IPR036396">
    <property type="entry name" value="Cyt_P450_sf"/>
</dbReference>
<proteinExistence type="inferred from homology"/>
<dbReference type="GO" id="GO:0020037">
    <property type="term" value="F:heme binding"/>
    <property type="evidence" value="ECO:0007669"/>
    <property type="project" value="InterPro"/>
</dbReference>
<dbReference type="InterPro" id="IPR001128">
    <property type="entry name" value="Cyt_P450"/>
</dbReference>
<dbReference type="PROSITE" id="PS00086">
    <property type="entry name" value="CYTOCHROME_P450"/>
    <property type="match status" value="1"/>
</dbReference>
<dbReference type="GO" id="GO:0005506">
    <property type="term" value="F:iron ion binding"/>
    <property type="evidence" value="ECO:0007669"/>
    <property type="project" value="InterPro"/>
</dbReference>
<comment type="caution">
    <text evidence="15">The sequence shown here is derived from an EMBL/GenBank/DDBJ whole genome shotgun (WGS) entry which is preliminary data.</text>
</comment>
<dbReference type="Pfam" id="PF00067">
    <property type="entry name" value="p450"/>
    <property type="match status" value="1"/>
</dbReference>
<dbReference type="Gene3D" id="1.10.630.10">
    <property type="entry name" value="Cytochrome P450"/>
    <property type="match status" value="1"/>
</dbReference>
<evidence type="ECO:0000313" key="15">
    <source>
        <dbReference type="EMBL" id="KAJ6794594.1"/>
    </source>
</evidence>
<dbReference type="GO" id="GO:0016705">
    <property type="term" value="F:oxidoreductase activity, acting on paired donors, with incorporation or reduction of molecular oxygen"/>
    <property type="evidence" value="ECO:0007669"/>
    <property type="project" value="InterPro"/>
</dbReference>
<organism evidence="15 16">
    <name type="scientific">Iris pallida</name>
    <name type="common">Sweet iris</name>
    <dbReference type="NCBI Taxonomy" id="29817"/>
    <lineage>
        <taxon>Eukaryota</taxon>
        <taxon>Viridiplantae</taxon>
        <taxon>Streptophyta</taxon>
        <taxon>Embryophyta</taxon>
        <taxon>Tracheophyta</taxon>
        <taxon>Spermatophyta</taxon>
        <taxon>Magnoliopsida</taxon>
        <taxon>Liliopsida</taxon>
        <taxon>Asparagales</taxon>
        <taxon>Iridaceae</taxon>
        <taxon>Iridoideae</taxon>
        <taxon>Irideae</taxon>
        <taxon>Iris</taxon>
    </lineage>
</organism>
<dbReference type="CDD" id="cd11064">
    <property type="entry name" value="CYP86A"/>
    <property type="match status" value="1"/>
</dbReference>
<keyword evidence="12 13" id="KW-0349">Heme</keyword>
<evidence type="ECO:0000313" key="16">
    <source>
        <dbReference type="Proteomes" id="UP001140949"/>
    </source>
</evidence>
<name>A0AAX6DS51_IRIPA</name>
<evidence type="ECO:0000256" key="13">
    <source>
        <dbReference type="RuleBase" id="RU000461"/>
    </source>
</evidence>
<dbReference type="GO" id="GO:0004497">
    <property type="term" value="F:monooxygenase activity"/>
    <property type="evidence" value="ECO:0007669"/>
    <property type="project" value="UniProtKB-KW"/>
</dbReference>
<evidence type="ECO:0000256" key="6">
    <source>
        <dbReference type="ARBA" id="ARBA00023002"/>
    </source>
</evidence>
<keyword evidence="3 14" id="KW-0812">Transmembrane</keyword>
<dbReference type="PRINTS" id="PR00385">
    <property type="entry name" value="P450"/>
</dbReference>
<keyword evidence="5 14" id="KW-1133">Transmembrane helix</keyword>
<evidence type="ECO:0000256" key="8">
    <source>
        <dbReference type="ARBA" id="ARBA00023136"/>
    </source>
</evidence>
<sequence>MIDHLQATMASSSSSSSLLLDVLLHSYTTSTFLSAYACFFFFLYLYWILNKRSSSMPTNWPLVGMLPDVLYNLDNVHDWLTDFLRECGCTYYFRGPRFVRMNALLTCDPANVNHIFNVNFANYPKGRKFSEMFDVLGDGIFNSDGESWRSQRRKAQVLTAHPQFRSLVARSSRDKVENGLVPLLGRLADRDAVVDLQDVFLRLTFDMTCSLVFGVDPGCLSPEFPTVPFSRAMDDAMEAVFSRHAVPRPCWKLMKRLGIGKEKKLAAAWEVMDKFVADSLDIIKSRKEEEKYEGCLLTSYNIDATDDQREFKFLRDTMVNFMVAGRDTTAAGLTWFFWLLSKNPTAESRILEELDEHLVHRDWSEAQAAQRSSSARPISFDAEGLAKLVYLHAALCEALRLYPPVPFEQKEAARPDVLPSGHRVPAGGKIIFSAYSMGRMEGVWGKDCMEFRPERWISERGRLRHEPSYKFLSFNCGPRTCVGKDVAFTQMKAVVAAVVCNFRVEPVQGQAVEPKHSIILHMRNGWKVRIKKKTH</sequence>
<keyword evidence="4 12" id="KW-0479">Metal-binding</keyword>
<protein>
    <recommendedName>
        <fullName evidence="9">noroxomaritidine synthase</fullName>
        <ecNumber evidence="9">1.14.19.50</ecNumber>
    </recommendedName>
</protein>
<evidence type="ECO:0000256" key="12">
    <source>
        <dbReference type="PIRSR" id="PIRSR602401-1"/>
    </source>
</evidence>
<comment type="catalytic activity">
    <reaction evidence="10">
        <text>4'-O-methylnorbelladine + reduced [NADPH--hemoprotein reductase] + O2 = (10bS,4aR)-noroxomaritidine + oxidized [NADPH--hemoprotein reductase] + 2 H2O + H(+)</text>
        <dbReference type="Rhea" id="RHEA:51264"/>
        <dbReference type="Rhea" id="RHEA-COMP:11964"/>
        <dbReference type="Rhea" id="RHEA-COMP:11965"/>
        <dbReference type="ChEBI" id="CHEBI:15377"/>
        <dbReference type="ChEBI" id="CHEBI:15378"/>
        <dbReference type="ChEBI" id="CHEBI:15379"/>
        <dbReference type="ChEBI" id="CHEBI:57618"/>
        <dbReference type="ChEBI" id="CHEBI:58210"/>
        <dbReference type="ChEBI" id="CHEBI:133993"/>
        <dbReference type="ChEBI" id="CHEBI:133996"/>
        <dbReference type="EC" id="1.14.19.50"/>
    </reaction>
</comment>
<dbReference type="Proteomes" id="UP001140949">
    <property type="component" value="Unassembled WGS sequence"/>
</dbReference>
<feature type="transmembrane region" description="Helical" evidence="14">
    <location>
        <begin position="27"/>
        <end position="49"/>
    </location>
</feature>
<dbReference type="PRINTS" id="PR00463">
    <property type="entry name" value="EP450I"/>
</dbReference>
<evidence type="ECO:0000256" key="4">
    <source>
        <dbReference type="ARBA" id="ARBA00022723"/>
    </source>
</evidence>
<feature type="binding site" description="axial binding residue" evidence="12">
    <location>
        <position position="481"/>
    </location>
    <ligand>
        <name>heme</name>
        <dbReference type="ChEBI" id="CHEBI:30413"/>
    </ligand>
    <ligandPart>
        <name>Fe</name>
        <dbReference type="ChEBI" id="CHEBI:18248"/>
    </ligandPart>
</feature>
<keyword evidence="6 13" id="KW-0560">Oxidoreductase</keyword>
<dbReference type="GO" id="GO:0016020">
    <property type="term" value="C:membrane"/>
    <property type="evidence" value="ECO:0007669"/>
    <property type="project" value="UniProtKB-SubCell"/>
</dbReference>
<evidence type="ECO:0000256" key="7">
    <source>
        <dbReference type="ARBA" id="ARBA00023004"/>
    </source>
</evidence>
<keyword evidence="13" id="KW-0503">Monooxygenase</keyword>
<dbReference type="GO" id="GO:0006629">
    <property type="term" value="P:lipid metabolic process"/>
    <property type="evidence" value="ECO:0007669"/>
    <property type="project" value="UniProtKB-ARBA"/>
</dbReference>
<evidence type="ECO:0000256" key="5">
    <source>
        <dbReference type="ARBA" id="ARBA00022989"/>
    </source>
</evidence>
<comment type="cofactor">
    <cofactor evidence="12">
        <name>heme</name>
        <dbReference type="ChEBI" id="CHEBI:30413"/>
    </cofactor>
</comment>